<dbReference type="CDD" id="cd00143">
    <property type="entry name" value="PP2Cc"/>
    <property type="match status" value="1"/>
</dbReference>
<dbReference type="InterPro" id="IPR036457">
    <property type="entry name" value="PPM-type-like_dom_sf"/>
</dbReference>
<accession>A0A7Z7HPZ6</accession>
<sequence length="263" mass="28716">MKFSIFQESRIGKRKSNQDRMNYSYTRDALLMVVADGMGGHLHGELAAQIAVQTLSESFKSQARTLLADPFQFLSRSLSQAHLAINQYAGKHGLSEAPRTTCIACVVQNNTAHWAHVGDSRLYVIRDAAVLAQTRDHSHVKMLLEQGKIDAAEAARHPARNLVYSCLGGPNPPEIEFSRKTPLQKGDVIALCTDGVWSPFTDDALVRTLATHTPMAAVPQLLDQAEHLAGRHCDNLTLLAMQWESSLADSSSLAGASNMDKPS</sequence>
<dbReference type="SUPFAM" id="SSF81606">
    <property type="entry name" value="PP2C-like"/>
    <property type="match status" value="1"/>
</dbReference>
<proteinExistence type="predicted"/>
<dbReference type="AlphaFoldDB" id="A0A7Z7HPZ6"/>
<dbReference type="EMBL" id="LT837803">
    <property type="protein sequence ID" value="SMB22874.1"/>
    <property type="molecule type" value="Genomic_DNA"/>
</dbReference>
<dbReference type="RefSeq" id="WP_154716089.1">
    <property type="nucleotide sequence ID" value="NZ_LT837803.1"/>
</dbReference>
<dbReference type="PANTHER" id="PTHR13832:SF827">
    <property type="entry name" value="PROTEIN PHOSPHATASE 1L"/>
    <property type="match status" value="1"/>
</dbReference>
<keyword evidence="3" id="KW-1185">Reference proteome</keyword>
<evidence type="ECO:0000313" key="3">
    <source>
        <dbReference type="Proteomes" id="UP000242886"/>
    </source>
</evidence>
<dbReference type="SMART" id="SM00332">
    <property type="entry name" value="PP2Cc"/>
    <property type="match status" value="1"/>
</dbReference>
<dbReference type="Proteomes" id="UP000242886">
    <property type="component" value="Chromosome SDENCHOL"/>
</dbReference>
<evidence type="ECO:0000313" key="2">
    <source>
        <dbReference type="EMBL" id="SMB22874.1"/>
    </source>
</evidence>
<dbReference type="InterPro" id="IPR015655">
    <property type="entry name" value="PP2C"/>
</dbReference>
<dbReference type="SMART" id="SM00331">
    <property type="entry name" value="PP2C_SIG"/>
    <property type="match status" value="1"/>
</dbReference>
<dbReference type="InterPro" id="IPR001932">
    <property type="entry name" value="PPM-type_phosphatase-like_dom"/>
</dbReference>
<evidence type="ECO:0000259" key="1">
    <source>
        <dbReference type="PROSITE" id="PS51746"/>
    </source>
</evidence>
<organism evidence="2 3">
    <name type="scientific">Sterolibacterium denitrificans</name>
    <dbReference type="NCBI Taxonomy" id="157592"/>
    <lineage>
        <taxon>Bacteria</taxon>
        <taxon>Pseudomonadati</taxon>
        <taxon>Pseudomonadota</taxon>
        <taxon>Betaproteobacteria</taxon>
        <taxon>Nitrosomonadales</taxon>
        <taxon>Sterolibacteriaceae</taxon>
        <taxon>Sterolibacterium</taxon>
    </lineage>
</organism>
<name>A0A7Z7HPZ6_9PROT</name>
<dbReference type="Gene3D" id="3.60.40.10">
    <property type="entry name" value="PPM-type phosphatase domain"/>
    <property type="match status" value="1"/>
</dbReference>
<dbReference type="PANTHER" id="PTHR13832">
    <property type="entry name" value="PROTEIN PHOSPHATASE 2C"/>
    <property type="match status" value="1"/>
</dbReference>
<dbReference type="PROSITE" id="PS51746">
    <property type="entry name" value="PPM_2"/>
    <property type="match status" value="1"/>
</dbReference>
<reference evidence="2" key="1">
    <citation type="submission" date="2017-03" db="EMBL/GenBank/DDBJ databases">
        <authorList>
            <consortium name="AG Boll"/>
        </authorList>
    </citation>
    <scope>NUCLEOTIDE SEQUENCE [LARGE SCALE GENOMIC DNA]</scope>
    <source>
        <strain evidence="2">Chol</strain>
    </source>
</reference>
<feature type="domain" description="PPM-type phosphatase" evidence="1">
    <location>
        <begin position="2"/>
        <end position="243"/>
    </location>
</feature>
<protein>
    <submittedName>
        <fullName evidence="2">Serine/threonine protein phosphatase</fullName>
    </submittedName>
</protein>
<dbReference type="GO" id="GO:0004722">
    <property type="term" value="F:protein serine/threonine phosphatase activity"/>
    <property type="evidence" value="ECO:0007669"/>
    <property type="project" value="InterPro"/>
</dbReference>
<dbReference type="Pfam" id="PF13672">
    <property type="entry name" value="PP2C_2"/>
    <property type="match status" value="1"/>
</dbReference>
<gene>
    <name evidence="2" type="ORF">SDENCHOL_10711</name>
</gene>